<sequence length="382" mass="42567">MSGSPASTHVLLSEYEQAIAPTDRFEDSEVTPILLGLFGEVGSVMSTSKKLHREKAAFTGFRRDVEEELGDTLWYVAALCRRLDLKLSDMFAQVLGGNSYAVSIAANADPTHPFAQVMTANDIAPLDAVLLRLGEQAANLLSLDITADTAKEQVLSFVRVYIDAVHAADVSFSAVLSSNMAKACGRFIAPNAHDLPDFDAHFPAEEQLPRHFEIEISQRANGLSYLRWNGVFIGDPLSDKIADEDGYRFHDVFHFANAAILHWSPTFRALIKHKRRSMRSVAEAQDSGRAIVIDEGLSAYIFSYAKFVNFFEDQKTVSFDLLKAVCNFVRGYEVETCPLYQWEHAILQGYEVFREVRKNNGGVIVGNRDERTLRYKSAGKQA</sequence>
<feature type="domain" description="MazG C-terminal" evidence="1">
    <location>
        <begin position="195"/>
        <end position="377"/>
    </location>
</feature>
<dbReference type="InterPro" id="IPR011379">
    <property type="entry name" value="MazG-related_GP37"/>
</dbReference>
<dbReference type="AlphaFoldDB" id="A0A5A9ZD35"/>
<keyword evidence="3" id="KW-1185">Reference proteome</keyword>
<dbReference type="Proteomes" id="UP000325291">
    <property type="component" value="Unassembled WGS sequence"/>
</dbReference>
<proteinExistence type="predicted"/>
<evidence type="ECO:0000313" key="3">
    <source>
        <dbReference type="Proteomes" id="UP000325291"/>
    </source>
</evidence>
<dbReference type="InterPro" id="IPR041407">
    <property type="entry name" value="MazG_C"/>
</dbReference>
<protein>
    <submittedName>
        <fullName evidence="2">Pyrophosphatase</fullName>
    </submittedName>
</protein>
<dbReference type="RefSeq" id="WP_111368418.1">
    <property type="nucleotide sequence ID" value="NZ_VINQ01000007.1"/>
</dbReference>
<dbReference type="Gene3D" id="1.10.287.1080">
    <property type="entry name" value="MazG-like"/>
    <property type="match status" value="1"/>
</dbReference>
<comment type="caution">
    <text evidence="2">The sequence shown here is derived from an EMBL/GenBank/DDBJ whole genome shotgun (WGS) entry which is preliminary data.</text>
</comment>
<organism evidence="2 3">
    <name type="scientific">Aquicoccus porphyridii</name>
    <dbReference type="NCBI Taxonomy" id="1852029"/>
    <lineage>
        <taxon>Bacteria</taxon>
        <taxon>Pseudomonadati</taxon>
        <taxon>Pseudomonadota</taxon>
        <taxon>Alphaproteobacteria</taxon>
        <taxon>Rhodobacterales</taxon>
        <taxon>Paracoccaceae</taxon>
        <taxon>Aquicoccus</taxon>
    </lineage>
</organism>
<accession>A0A5A9ZD35</accession>
<gene>
    <name evidence="2" type="ORF">FLO80_10995</name>
</gene>
<reference evidence="2 3" key="1">
    <citation type="submission" date="2019-07" db="EMBL/GenBank/DDBJ databases">
        <title>Aquicoccus porphyridii gen. nov., sp. nov., isolated from a small marine red alga, Porphyridium marinum.</title>
        <authorList>
            <person name="Liu L."/>
        </authorList>
    </citation>
    <scope>NUCLEOTIDE SEQUENCE [LARGE SCALE GENOMIC DNA]</scope>
    <source>
        <strain evidence="2 3">L1 8-17</strain>
    </source>
</reference>
<name>A0A5A9ZD35_9RHOB</name>
<dbReference type="Pfam" id="PF18722">
    <property type="entry name" value="MazG_C"/>
    <property type="match status" value="1"/>
</dbReference>
<dbReference type="CDD" id="cd11541">
    <property type="entry name" value="NTP-PPase_u4"/>
    <property type="match status" value="1"/>
</dbReference>
<evidence type="ECO:0000259" key="1">
    <source>
        <dbReference type="Pfam" id="PF18722"/>
    </source>
</evidence>
<evidence type="ECO:0000313" key="2">
    <source>
        <dbReference type="EMBL" id="KAA0914892.1"/>
    </source>
</evidence>
<dbReference type="EMBL" id="VINQ01000007">
    <property type="protein sequence ID" value="KAA0914892.1"/>
    <property type="molecule type" value="Genomic_DNA"/>
</dbReference>
<dbReference type="SUPFAM" id="SSF101386">
    <property type="entry name" value="all-alpha NTP pyrophosphatases"/>
    <property type="match status" value="1"/>
</dbReference>